<comment type="caution">
    <text evidence="1">The sequence shown here is derived from an EMBL/GenBank/DDBJ whole genome shotgun (WGS) entry which is preliminary data.</text>
</comment>
<protein>
    <submittedName>
        <fullName evidence="1">Uncharacterized protein</fullName>
    </submittedName>
</protein>
<gene>
    <name evidence="1" type="ORF">LCGC14_1883360</name>
</gene>
<proteinExistence type="predicted"/>
<dbReference type="AlphaFoldDB" id="A0A0F9G1P2"/>
<evidence type="ECO:0000313" key="1">
    <source>
        <dbReference type="EMBL" id="KKL92573.1"/>
    </source>
</evidence>
<reference evidence="1" key="1">
    <citation type="journal article" date="2015" name="Nature">
        <title>Complex archaea that bridge the gap between prokaryotes and eukaryotes.</title>
        <authorList>
            <person name="Spang A."/>
            <person name="Saw J.H."/>
            <person name="Jorgensen S.L."/>
            <person name="Zaremba-Niedzwiedzka K."/>
            <person name="Martijn J."/>
            <person name="Lind A.E."/>
            <person name="van Eijk R."/>
            <person name="Schleper C."/>
            <person name="Guy L."/>
            <person name="Ettema T.J."/>
        </authorList>
    </citation>
    <scope>NUCLEOTIDE SEQUENCE</scope>
</reference>
<name>A0A0F9G1P2_9ZZZZ</name>
<sequence>MTKTTNTWFQCAECPVESDTYYTILRQGKEIKVCPECFKRISQGLKIKSGEELQFEMELTQNPKEL</sequence>
<accession>A0A0F9G1P2</accession>
<dbReference type="EMBL" id="LAZR01019426">
    <property type="protein sequence ID" value="KKL92573.1"/>
    <property type="molecule type" value="Genomic_DNA"/>
</dbReference>
<organism evidence="1">
    <name type="scientific">marine sediment metagenome</name>
    <dbReference type="NCBI Taxonomy" id="412755"/>
    <lineage>
        <taxon>unclassified sequences</taxon>
        <taxon>metagenomes</taxon>
        <taxon>ecological metagenomes</taxon>
    </lineage>
</organism>